<dbReference type="InterPro" id="IPR007722">
    <property type="entry name" value="DCP2_BoxA"/>
</dbReference>
<keyword evidence="8" id="KW-0464">Manganese</keyword>
<evidence type="ECO:0000256" key="4">
    <source>
        <dbReference type="ARBA" id="ARBA00022490"/>
    </source>
</evidence>
<keyword evidence="7" id="KW-0694">RNA-binding</keyword>
<gene>
    <name evidence="11" type="ORF">FH972_024502</name>
</gene>
<feature type="compositionally biased region" description="Pro residues" evidence="9">
    <location>
        <begin position="363"/>
        <end position="372"/>
    </location>
</feature>
<dbReference type="SMART" id="SM01125">
    <property type="entry name" value="DCP2"/>
    <property type="match status" value="1"/>
</dbReference>
<dbReference type="Proteomes" id="UP000327013">
    <property type="component" value="Unassembled WGS sequence"/>
</dbReference>
<dbReference type="SUPFAM" id="SSF140586">
    <property type="entry name" value="Dcp2 domain-like"/>
    <property type="match status" value="1"/>
</dbReference>
<dbReference type="GO" id="GO:0000184">
    <property type="term" value="P:nuclear-transcribed mRNA catabolic process, nonsense-mediated decay"/>
    <property type="evidence" value="ECO:0007669"/>
    <property type="project" value="InterPro"/>
</dbReference>
<evidence type="ECO:0000256" key="5">
    <source>
        <dbReference type="ARBA" id="ARBA00022723"/>
    </source>
</evidence>
<dbReference type="GO" id="GO:0003723">
    <property type="term" value="F:RNA binding"/>
    <property type="evidence" value="ECO:0007669"/>
    <property type="project" value="UniProtKB-KW"/>
</dbReference>
<feature type="compositionally biased region" description="Polar residues" evidence="9">
    <location>
        <begin position="596"/>
        <end position="605"/>
    </location>
</feature>
<feature type="compositionally biased region" description="Pro residues" evidence="9">
    <location>
        <begin position="551"/>
        <end position="568"/>
    </location>
</feature>
<evidence type="ECO:0000256" key="3">
    <source>
        <dbReference type="ARBA" id="ARBA00005279"/>
    </source>
</evidence>
<comment type="cofactor">
    <cofactor evidence="1">
        <name>Mn(2+)</name>
        <dbReference type="ChEBI" id="CHEBI:29035"/>
    </cofactor>
</comment>
<reference evidence="11 12" key="1">
    <citation type="submission" date="2019-06" db="EMBL/GenBank/DDBJ databases">
        <title>A chromosomal-level reference genome of Carpinus fangiana (Coryloideae, Betulaceae).</title>
        <authorList>
            <person name="Yang X."/>
            <person name="Wang Z."/>
            <person name="Zhang L."/>
            <person name="Hao G."/>
            <person name="Liu J."/>
            <person name="Yang Y."/>
        </authorList>
    </citation>
    <scope>NUCLEOTIDE SEQUENCE [LARGE SCALE GENOMIC DNA]</scope>
    <source>
        <strain evidence="11">Cfa_2016G</strain>
        <tissue evidence="11">Leaf</tissue>
    </source>
</reference>
<comment type="subcellular location">
    <subcellularLocation>
        <location evidence="2">Cytoplasm</location>
    </subcellularLocation>
</comment>
<dbReference type="GO" id="GO:0000290">
    <property type="term" value="P:deadenylation-dependent decapping of nuclear-transcribed mRNA"/>
    <property type="evidence" value="ECO:0007669"/>
    <property type="project" value="InterPro"/>
</dbReference>
<sequence length="902" mass="97025">MEDSKMQLHDWLDDLCVRFIVNLPQEELGEVERICFQVEEAQWYYEDFIRPLDPHLPSLSLKDFALRMFQHCPLFAQFPPESHLAAFNEFLAYKTRVPVRGAIMLNEEMDEVLLVKGWKKSASWSFPRGKINKDEPDIDCAVREVYEETGFDLAAAGLVDDDRSKQKFIEVTMREQHIKLFVFRGVPTNTQFAPRTRKEISKIEWYKLASLPGFKKKKNQNQGQPASGNGEMLSANKLYIVAPFLVPLKRWIAEQKKSDAQRYSGLADDSVASGYEIIPEDDVGAISDLPRVDGAATMRSVGDYNSQIPMTQLQAPSMNPDAASELKRMLSVGHSAPEVVQSRGPPVFGNAGNQLALLRSPGNAPPAQPQPPAGFMGQVQFNSHQLPQQQQQQQQWQGHSVHQQPSFPAIEQPYNGHQTGQLSQLQMMQPSGVPSMHSAALSTPAQFHQPPSLGHGHQIGHEAMQSSQRQPGVPYPQMGLAQSAQTAQPHRPVVPSASQLPTPKLSSHAANLLSAFKSKPTPHATAVAAAAPVQPSNQHTENLLNMFKTKPTPPQAQVPGPVQSPPPSAWNQPAAPSKRGSLGGLVPASIPPSRKGSATSTSFVKSTPPPTTNVTGPPRVAPQPTWSGHPGSAAPAAAKAANGQAPTHKDSLLSLFKSSSPTPSQVQQRANQQATLSAPLPVELSAVPSPAPNTVLPRAPPPARAQPDAQQQKVLSILQRPQQQQSAEPAPSPAQTPPQQPSPAATVVRRPRHEPSSSPHPAGPHRQQTPVQILKRPADALRPDVSPTALPSAASPGSNGQRRSTASRPTSRPASRHGGAENVSGKGAVGGQQHHHQQSKPVFQPQILKRPAVDAAAPPAAAGAAATVDKAATAPQTPQTPISPSDRGFLLNYLESVVKGAK</sequence>
<dbReference type="EMBL" id="VIBQ01000017">
    <property type="protein sequence ID" value="KAB8360768.1"/>
    <property type="molecule type" value="Genomic_DNA"/>
</dbReference>
<dbReference type="InterPro" id="IPR044099">
    <property type="entry name" value="Dcp2_NUDIX"/>
</dbReference>
<dbReference type="Gene3D" id="3.90.79.10">
    <property type="entry name" value="Nucleoside Triphosphate Pyrophosphohydrolase"/>
    <property type="match status" value="1"/>
</dbReference>
<dbReference type="InterPro" id="IPR020084">
    <property type="entry name" value="NUDIX_hydrolase_CS"/>
</dbReference>
<evidence type="ECO:0000313" key="12">
    <source>
        <dbReference type="Proteomes" id="UP000327013"/>
    </source>
</evidence>
<evidence type="ECO:0000313" key="11">
    <source>
        <dbReference type="EMBL" id="KAB8360768.1"/>
    </source>
</evidence>
<evidence type="ECO:0000259" key="10">
    <source>
        <dbReference type="PROSITE" id="PS51462"/>
    </source>
</evidence>
<dbReference type="PANTHER" id="PTHR23114:SF17">
    <property type="entry name" value="M7GPPPN-MRNA HYDROLASE"/>
    <property type="match status" value="1"/>
</dbReference>
<dbReference type="FunFam" id="1.10.10.1050:FF:000003">
    <property type="entry name" value="Decapping enzyme Dcp2, putative"/>
    <property type="match status" value="1"/>
</dbReference>
<dbReference type="PANTHER" id="PTHR23114">
    <property type="entry name" value="M7GPPPN-MRNA HYDROLASE"/>
    <property type="match status" value="1"/>
</dbReference>
<feature type="compositionally biased region" description="Low complexity" evidence="9">
    <location>
        <begin position="384"/>
        <end position="404"/>
    </location>
</feature>
<keyword evidence="6" id="KW-0378">Hydrolase</keyword>
<feature type="domain" description="Nudix hydrolase" evidence="10">
    <location>
        <begin position="95"/>
        <end position="238"/>
    </location>
</feature>
<dbReference type="Pfam" id="PF05026">
    <property type="entry name" value="DCP2"/>
    <property type="match status" value="1"/>
</dbReference>
<dbReference type="SUPFAM" id="SSF55811">
    <property type="entry name" value="Nudix"/>
    <property type="match status" value="1"/>
</dbReference>
<keyword evidence="4" id="KW-0963">Cytoplasm</keyword>
<feature type="compositionally biased region" description="Low complexity" evidence="9">
    <location>
        <begin position="802"/>
        <end position="813"/>
    </location>
</feature>
<dbReference type="InterPro" id="IPR015797">
    <property type="entry name" value="NUDIX_hydrolase-like_dom_sf"/>
</dbReference>
<dbReference type="Pfam" id="PF00293">
    <property type="entry name" value="NUDIX"/>
    <property type="match status" value="1"/>
</dbReference>
<keyword evidence="12" id="KW-1185">Reference proteome</keyword>
<dbReference type="GO" id="GO:0030145">
    <property type="term" value="F:manganese ion binding"/>
    <property type="evidence" value="ECO:0007669"/>
    <property type="project" value="InterPro"/>
</dbReference>
<dbReference type="GO" id="GO:0140933">
    <property type="term" value="F:5'-(N(7)-methylguanosine 5'-triphospho)-[mRNA] hydrolase activity"/>
    <property type="evidence" value="ECO:0007669"/>
    <property type="project" value="InterPro"/>
</dbReference>
<protein>
    <recommendedName>
        <fullName evidence="10">Nudix hydrolase domain-containing protein</fullName>
    </recommendedName>
</protein>
<evidence type="ECO:0000256" key="1">
    <source>
        <dbReference type="ARBA" id="ARBA00001936"/>
    </source>
</evidence>
<accession>A0A5N6KY76</accession>
<dbReference type="OrthoDB" id="18996at2759"/>
<organism evidence="11 12">
    <name type="scientific">Carpinus fangiana</name>
    <dbReference type="NCBI Taxonomy" id="176857"/>
    <lineage>
        <taxon>Eukaryota</taxon>
        <taxon>Viridiplantae</taxon>
        <taxon>Streptophyta</taxon>
        <taxon>Embryophyta</taxon>
        <taxon>Tracheophyta</taxon>
        <taxon>Spermatophyta</taxon>
        <taxon>Magnoliopsida</taxon>
        <taxon>eudicotyledons</taxon>
        <taxon>Gunneridae</taxon>
        <taxon>Pentapetalae</taxon>
        <taxon>rosids</taxon>
        <taxon>fabids</taxon>
        <taxon>Fagales</taxon>
        <taxon>Betulaceae</taxon>
        <taxon>Carpinus</taxon>
    </lineage>
</organism>
<comment type="similarity">
    <text evidence="3">Belongs to the Nudix hydrolase family. DCP2 subfamily.</text>
</comment>
<dbReference type="PROSITE" id="PS51462">
    <property type="entry name" value="NUDIX"/>
    <property type="match status" value="1"/>
</dbReference>
<feature type="compositionally biased region" description="Polar residues" evidence="9">
    <location>
        <begin position="661"/>
        <end position="676"/>
    </location>
</feature>
<feature type="region of interest" description="Disordered" evidence="9">
    <location>
        <begin position="547"/>
        <end position="770"/>
    </location>
</feature>
<dbReference type="GO" id="GO:0000932">
    <property type="term" value="C:P-body"/>
    <property type="evidence" value="ECO:0007669"/>
    <property type="project" value="TreeGrafter"/>
</dbReference>
<evidence type="ECO:0000256" key="7">
    <source>
        <dbReference type="ARBA" id="ARBA00022884"/>
    </source>
</evidence>
<comment type="caution">
    <text evidence="11">The sequence shown here is derived from an EMBL/GenBank/DDBJ whole genome shotgun (WGS) entry which is preliminary data.</text>
</comment>
<dbReference type="FunFam" id="3.90.79.10:FF:000003">
    <property type="entry name" value="M7GpppN-mRNA hydrolase isoform 2"/>
    <property type="match status" value="1"/>
</dbReference>
<dbReference type="Gene3D" id="1.10.10.1050">
    <property type="entry name" value="Dcp2, box A domain"/>
    <property type="match status" value="1"/>
</dbReference>
<evidence type="ECO:0000256" key="6">
    <source>
        <dbReference type="ARBA" id="ARBA00022801"/>
    </source>
</evidence>
<evidence type="ECO:0000256" key="9">
    <source>
        <dbReference type="SAM" id="MobiDB-lite"/>
    </source>
</evidence>
<dbReference type="CDD" id="cd03672">
    <property type="entry name" value="NUDIX_Dcp2p_Nudt20"/>
    <property type="match status" value="1"/>
</dbReference>
<feature type="compositionally biased region" description="Low complexity" evidence="9">
    <location>
        <begin position="719"/>
        <end position="729"/>
    </location>
</feature>
<keyword evidence="5" id="KW-0479">Metal-binding</keyword>
<proteinExistence type="inferred from homology"/>
<feature type="region of interest" description="Disordered" evidence="9">
    <location>
        <begin position="782"/>
        <end position="887"/>
    </location>
</feature>
<feature type="region of interest" description="Disordered" evidence="9">
    <location>
        <begin position="357"/>
        <end position="472"/>
    </location>
</feature>
<name>A0A5N6KY76_9ROSI</name>
<feature type="region of interest" description="Disordered" evidence="9">
    <location>
        <begin position="483"/>
        <end position="502"/>
    </location>
</feature>
<feature type="compositionally biased region" description="Pro residues" evidence="9">
    <location>
        <begin position="730"/>
        <end position="741"/>
    </location>
</feature>
<evidence type="ECO:0000256" key="8">
    <source>
        <dbReference type="ARBA" id="ARBA00023211"/>
    </source>
</evidence>
<dbReference type="InterPro" id="IPR036189">
    <property type="entry name" value="DCP2_BoxA_sf"/>
</dbReference>
<dbReference type="AlphaFoldDB" id="A0A5N6KY76"/>
<feature type="compositionally biased region" description="Polar residues" evidence="9">
    <location>
        <begin position="415"/>
        <end position="429"/>
    </location>
</feature>
<feature type="compositionally biased region" description="Low complexity" evidence="9">
    <location>
        <begin position="853"/>
        <end position="875"/>
    </location>
</feature>
<feature type="compositionally biased region" description="Low complexity" evidence="9">
    <location>
        <begin position="628"/>
        <end position="660"/>
    </location>
</feature>
<dbReference type="PROSITE" id="PS00893">
    <property type="entry name" value="NUDIX_BOX"/>
    <property type="match status" value="1"/>
</dbReference>
<dbReference type="InterPro" id="IPR000086">
    <property type="entry name" value="NUDIX_hydrolase_dom"/>
</dbReference>
<evidence type="ECO:0000256" key="2">
    <source>
        <dbReference type="ARBA" id="ARBA00004496"/>
    </source>
</evidence>